<evidence type="ECO:0000313" key="3">
    <source>
        <dbReference type="Proteomes" id="UP001501468"/>
    </source>
</evidence>
<proteinExistence type="predicted"/>
<accession>A0ABP7DDB5</accession>
<evidence type="ECO:0000313" key="2">
    <source>
        <dbReference type="EMBL" id="GAA3702788.1"/>
    </source>
</evidence>
<sequence>MKRSTRQFRMFVLHLVARPRMQTAATVPSYRRSMVVKRIKPNILSNDFDSSRTFYTDVIGLDDRGGLDWILFFGTDKREVQLSVMALDVKAHQHPVVSIEVDDVDQVYARAVAAGAEITYPLTDEDWGLRRFFVRDPNGAVINATQHDG</sequence>
<comment type="caution">
    <text evidence="2">The sequence shown here is derived from an EMBL/GenBank/DDBJ whole genome shotgun (WGS) entry which is preliminary data.</text>
</comment>
<name>A0ABP7DDB5_9MICO</name>
<gene>
    <name evidence="2" type="ORF">GCM10022399_19040</name>
</gene>
<dbReference type="InterPro" id="IPR029068">
    <property type="entry name" value="Glyas_Bleomycin-R_OHBP_Dase"/>
</dbReference>
<dbReference type="SUPFAM" id="SSF54593">
    <property type="entry name" value="Glyoxalase/Bleomycin resistance protein/Dihydroxybiphenyl dioxygenase"/>
    <property type="match status" value="1"/>
</dbReference>
<dbReference type="InterPro" id="IPR004360">
    <property type="entry name" value="Glyas_Fos-R_dOase_dom"/>
</dbReference>
<evidence type="ECO:0000259" key="1">
    <source>
        <dbReference type="PROSITE" id="PS51819"/>
    </source>
</evidence>
<dbReference type="PANTHER" id="PTHR34109:SF4">
    <property type="entry name" value="LYASE"/>
    <property type="match status" value="1"/>
</dbReference>
<keyword evidence="3" id="KW-1185">Reference proteome</keyword>
<dbReference type="PROSITE" id="PS51819">
    <property type="entry name" value="VOC"/>
    <property type="match status" value="1"/>
</dbReference>
<organism evidence="2 3">
    <name type="scientific">Terrabacter ginsenosidimutans</name>
    <dbReference type="NCBI Taxonomy" id="490575"/>
    <lineage>
        <taxon>Bacteria</taxon>
        <taxon>Bacillati</taxon>
        <taxon>Actinomycetota</taxon>
        <taxon>Actinomycetes</taxon>
        <taxon>Micrococcales</taxon>
        <taxon>Intrasporangiaceae</taxon>
        <taxon>Terrabacter</taxon>
    </lineage>
</organism>
<protein>
    <submittedName>
        <fullName evidence="2">VOC family protein</fullName>
    </submittedName>
</protein>
<reference evidence="3" key="1">
    <citation type="journal article" date="2019" name="Int. J. Syst. Evol. Microbiol.">
        <title>The Global Catalogue of Microorganisms (GCM) 10K type strain sequencing project: providing services to taxonomists for standard genome sequencing and annotation.</title>
        <authorList>
            <consortium name="The Broad Institute Genomics Platform"/>
            <consortium name="The Broad Institute Genome Sequencing Center for Infectious Disease"/>
            <person name="Wu L."/>
            <person name="Ma J."/>
        </authorList>
    </citation>
    <scope>NUCLEOTIDE SEQUENCE [LARGE SCALE GENOMIC DNA]</scope>
    <source>
        <strain evidence="3">JCM 17125</strain>
    </source>
</reference>
<dbReference type="Gene3D" id="3.10.180.10">
    <property type="entry name" value="2,3-Dihydroxybiphenyl 1,2-Dioxygenase, domain 1"/>
    <property type="match status" value="1"/>
</dbReference>
<dbReference type="PANTHER" id="PTHR34109">
    <property type="entry name" value="BNAUNNG04460D PROTEIN-RELATED"/>
    <property type="match status" value="1"/>
</dbReference>
<dbReference type="Pfam" id="PF00903">
    <property type="entry name" value="Glyoxalase"/>
    <property type="match status" value="1"/>
</dbReference>
<feature type="domain" description="VOC" evidence="1">
    <location>
        <begin position="35"/>
        <end position="147"/>
    </location>
</feature>
<dbReference type="EMBL" id="BAABDC010000002">
    <property type="protein sequence ID" value="GAA3702788.1"/>
    <property type="molecule type" value="Genomic_DNA"/>
</dbReference>
<dbReference type="InterPro" id="IPR037523">
    <property type="entry name" value="VOC_core"/>
</dbReference>
<dbReference type="Proteomes" id="UP001501468">
    <property type="component" value="Unassembled WGS sequence"/>
</dbReference>